<proteinExistence type="predicted"/>
<dbReference type="InterPro" id="IPR027417">
    <property type="entry name" value="P-loop_NTPase"/>
</dbReference>
<accession>A0ABT9Z1Z9</accession>
<dbReference type="InterPro" id="IPR008995">
    <property type="entry name" value="Mo/tungstate-bd_C_term_dom"/>
</dbReference>
<dbReference type="EMBL" id="JAUSTZ010000004">
    <property type="protein sequence ID" value="MDQ0226232.1"/>
    <property type="molecule type" value="Genomic_DNA"/>
</dbReference>
<evidence type="ECO:0000259" key="9">
    <source>
        <dbReference type="PROSITE" id="PS50893"/>
    </source>
</evidence>
<organism evidence="10 11">
    <name type="scientific">Metabacillus niabensis</name>
    <dbReference type="NCBI Taxonomy" id="324854"/>
    <lineage>
        <taxon>Bacteria</taxon>
        <taxon>Bacillati</taxon>
        <taxon>Bacillota</taxon>
        <taxon>Bacilli</taxon>
        <taxon>Bacillales</taxon>
        <taxon>Bacillaceae</taxon>
        <taxon>Metabacillus</taxon>
    </lineage>
</organism>
<name>A0ABT9Z1Z9_9BACI</name>
<dbReference type="PROSITE" id="PS50893">
    <property type="entry name" value="ABC_TRANSPORTER_2"/>
    <property type="match status" value="1"/>
</dbReference>
<dbReference type="SUPFAM" id="SSF50331">
    <property type="entry name" value="MOP-like"/>
    <property type="match status" value="1"/>
</dbReference>
<evidence type="ECO:0000256" key="1">
    <source>
        <dbReference type="ARBA" id="ARBA00022448"/>
    </source>
</evidence>
<dbReference type="InterPro" id="IPR003593">
    <property type="entry name" value="AAA+_ATPase"/>
</dbReference>
<gene>
    <name evidence="10" type="ORF">J2S02_002577</name>
</gene>
<dbReference type="InterPro" id="IPR050093">
    <property type="entry name" value="ABC_SmlMolc_Importer"/>
</dbReference>
<dbReference type="Pfam" id="PF08402">
    <property type="entry name" value="TOBE_2"/>
    <property type="match status" value="1"/>
</dbReference>
<evidence type="ECO:0000256" key="6">
    <source>
        <dbReference type="ARBA" id="ARBA00023004"/>
    </source>
</evidence>
<keyword evidence="1" id="KW-0813">Transport</keyword>
<dbReference type="InterPro" id="IPR013611">
    <property type="entry name" value="Transp-assoc_OB_typ2"/>
</dbReference>
<dbReference type="GO" id="GO:0005524">
    <property type="term" value="F:ATP binding"/>
    <property type="evidence" value="ECO:0007669"/>
    <property type="project" value="UniProtKB-KW"/>
</dbReference>
<dbReference type="InterPro" id="IPR003439">
    <property type="entry name" value="ABC_transporter-like_ATP-bd"/>
</dbReference>
<dbReference type="SUPFAM" id="SSF52540">
    <property type="entry name" value="P-loop containing nucleoside triphosphate hydrolases"/>
    <property type="match status" value="1"/>
</dbReference>
<protein>
    <submittedName>
        <fullName evidence="10">Iron(III) transport system ATP-binding protein/putative spermidine/putrescine transport system ATP-binding protein</fullName>
    </submittedName>
</protein>
<dbReference type="PANTHER" id="PTHR42781:SF4">
    <property type="entry name" value="SPERMIDINE_PUTRESCINE IMPORT ATP-BINDING PROTEIN POTA"/>
    <property type="match status" value="1"/>
</dbReference>
<dbReference type="InterPro" id="IPR015853">
    <property type="entry name" value="ABC_transpr_FbpC"/>
</dbReference>
<keyword evidence="3" id="KW-0410">Iron transport</keyword>
<dbReference type="SMART" id="SM00382">
    <property type="entry name" value="AAA"/>
    <property type="match status" value="1"/>
</dbReference>
<keyword evidence="5 10" id="KW-0067">ATP-binding</keyword>
<keyword evidence="7" id="KW-0406">Ion transport</keyword>
<evidence type="ECO:0000313" key="11">
    <source>
        <dbReference type="Proteomes" id="UP001232245"/>
    </source>
</evidence>
<sequence>MSLIVQNVSKKYNQQKVLENISFTMKEGEVLSILGPSGCGKSTLLQIVAGLQDLNDGEIRLNDQVISSKKYSASPETRGINMVFQDYALWPHLTVEKNIGYGLKMQKKPKEKRNAKVQFLLDLLQLQGLEGRYPSELSGGQQQRVAIARALATEPKLLLLDEPLSNLDMQLKFEMRNELSKLLKEFKTTALHVTHDPLEAYALADKILILRNGHIEQFGTPHEVRGNPASLWVAGLLGMTNRVNGIAHSSNSIKIGDHIVRAKGQLEKDERCVLVTGTETTTIHRQHVDNSFAGVISHIVYEGEKWRLIIETNEGSVTSLTDKIYEKGDKVWVEIHPEKAWIYKES</sequence>
<dbReference type="Gene3D" id="3.40.50.300">
    <property type="entry name" value="P-loop containing nucleotide triphosphate hydrolases"/>
    <property type="match status" value="1"/>
</dbReference>
<comment type="caution">
    <text evidence="10">The sequence shown here is derived from an EMBL/GenBank/DDBJ whole genome shotgun (WGS) entry which is preliminary data.</text>
</comment>
<dbReference type="CDD" id="cd03259">
    <property type="entry name" value="ABC_Carb_Solutes_like"/>
    <property type="match status" value="1"/>
</dbReference>
<dbReference type="InterPro" id="IPR017871">
    <property type="entry name" value="ABC_transporter-like_CS"/>
</dbReference>
<dbReference type="Pfam" id="PF00005">
    <property type="entry name" value="ABC_tran"/>
    <property type="match status" value="1"/>
</dbReference>
<dbReference type="PANTHER" id="PTHR42781">
    <property type="entry name" value="SPERMIDINE/PUTRESCINE IMPORT ATP-BINDING PROTEIN POTA"/>
    <property type="match status" value="1"/>
</dbReference>
<dbReference type="Proteomes" id="UP001232245">
    <property type="component" value="Unassembled WGS sequence"/>
</dbReference>
<evidence type="ECO:0000256" key="8">
    <source>
        <dbReference type="ARBA" id="ARBA00023136"/>
    </source>
</evidence>
<feature type="domain" description="ABC transporter" evidence="9">
    <location>
        <begin position="3"/>
        <end position="237"/>
    </location>
</feature>
<evidence type="ECO:0000313" key="10">
    <source>
        <dbReference type="EMBL" id="MDQ0226232.1"/>
    </source>
</evidence>
<evidence type="ECO:0000256" key="3">
    <source>
        <dbReference type="ARBA" id="ARBA00022496"/>
    </source>
</evidence>
<reference evidence="10 11" key="1">
    <citation type="submission" date="2023-07" db="EMBL/GenBank/DDBJ databases">
        <title>Genomic Encyclopedia of Type Strains, Phase IV (KMG-IV): sequencing the most valuable type-strain genomes for metagenomic binning, comparative biology and taxonomic classification.</title>
        <authorList>
            <person name="Goeker M."/>
        </authorList>
    </citation>
    <scope>NUCLEOTIDE SEQUENCE [LARGE SCALE GENOMIC DNA]</scope>
    <source>
        <strain evidence="10 11">DSM 17723</strain>
    </source>
</reference>
<dbReference type="PROSITE" id="PS00211">
    <property type="entry name" value="ABC_TRANSPORTER_1"/>
    <property type="match status" value="1"/>
</dbReference>
<dbReference type="RefSeq" id="WP_095300198.1">
    <property type="nucleotide sequence ID" value="NZ_JAUSTZ010000004.1"/>
</dbReference>
<keyword evidence="2" id="KW-1003">Cell membrane</keyword>
<evidence type="ECO:0000256" key="7">
    <source>
        <dbReference type="ARBA" id="ARBA00023065"/>
    </source>
</evidence>
<keyword evidence="6" id="KW-0408">Iron</keyword>
<evidence type="ECO:0000256" key="4">
    <source>
        <dbReference type="ARBA" id="ARBA00022741"/>
    </source>
</evidence>
<keyword evidence="11" id="KW-1185">Reference proteome</keyword>
<keyword evidence="8" id="KW-0472">Membrane</keyword>
<evidence type="ECO:0000256" key="2">
    <source>
        <dbReference type="ARBA" id="ARBA00022475"/>
    </source>
</evidence>
<keyword evidence="4" id="KW-0547">Nucleotide-binding</keyword>
<evidence type="ECO:0000256" key="5">
    <source>
        <dbReference type="ARBA" id="ARBA00022840"/>
    </source>
</evidence>